<dbReference type="EMBL" id="CGCB01000007">
    <property type="protein sequence ID" value="CFQ96091.1"/>
    <property type="molecule type" value="Genomic_DNA"/>
</dbReference>
<evidence type="ECO:0000256" key="2">
    <source>
        <dbReference type="ARBA" id="ARBA00022448"/>
    </source>
</evidence>
<dbReference type="Pfam" id="PF00892">
    <property type="entry name" value="EamA"/>
    <property type="match status" value="1"/>
</dbReference>
<comment type="subcellular location">
    <subcellularLocation>
        <location evidence="1">Cell membrane</location>
        <topology evidence="1">Multi-pass membrane protein</topology>
    </subcellularLocation>
</comment>
<keyword evidence="11 12" id="KW-0472">Membrane</keyword>
<dbReference type="AlphaFoldDB" id="A0AAI8ZPV5"/>
<evidence type="ECO:0000256" key="3">
    <source>
        <dbReference type="ARBA" id="ARBA00022475"/>
    </source>
</evidence>
<evidence type="ECO:0000256" key="8">
    <source>
        <dbReference type="ARBA" id="ARBA00022985"/>
    </source>
</evidence>
<keyword evidence="2" id="KW-0813">Transport</keyword>
<keyword evidence="7 12" id="KW-0812">Transmembrane</keyword>
<feature type="transmembrane region" description="Helical" evidence="12">
    <location>
        <begin position="29"/>
        <end position="56"/>
    </location>
</feature>
<dbReference type="PANTHER" id="PTHR30561:SF9">
    <property type="entry name" value="4-AMINO-4-DEOXY-L-ARABINOSE-PHOSPHOUNDECAPRENOL FLIPPASE SUBUNIT ARNF-RELATED"/>
    <property type="match status" value="1"/>
</dbReference>
<feature type="transmembrane region" description="Helical" evidence="12">
    <location>
        <begin position="93"/>
        <end position="111"/>
    </location>
</feature>
<evidence type="ECO:0000313" key="14">
    <source>
        <dbReference type="EMBL" id="CFQ96091.1"/>
    </source>
</evidence>
<keyword evidence="9 12" id="KW-1133">Transmembrane helix</keyword>
<organism evidence="14 15">
    <name type="scientific">Yersinia frederiksenii</name>
    <dbReference type="NCBI Taxonomy" id="29484"/>
    <lineage>
        <taxon>Bacteria</taxon>
        <taxon>Pseudomonadati</taxon>
        <taxon>Pseudomonadota</taxon>
        <taxon>Gammaproteobacteria</taxon>
        <taxon>Enterobacterales</taxon>
        <taxon>Yersiniaceae</taxon>
        <taxon>Yersinia</taxon>
    </lineage>
</organism>
<dbReference type="RefSeq" id="WP_057643489.1">
    <property type="nucleotide sequence ID" value="NZ_CABMMF010000007.1"/>
</dbReference>
<proteinExistence type="predicted"/>
<keyword evidence="4" id="KW-0444">Lipid biosynthesis</keyword>
<evidence type="ECO:0000256" key="10">
    <source>
        <dbReference type="ARBA" id="ARBA00023098"/>
    </source>
</evidence>
<keyword evidence="10" id="KW-0443">Lipid metabolism</keyword>
<gene>
    <name evidence="14" type="ORF">ERS008524_01477</name>
</gene>
<name>A0AAI8ZPV5_YERFR</name>
<keyword evidence="6" id="KW-0441">Lipid A biosynthesis</keyword>
<evidence type="ECO:0000256" key="1">
    <source>
        <dbReference type="ARBA" id="ARBA00004651"/>
    </source>
</evidence>
<evidence type="ECO:0000256" key="12">
    <source>
        <dbReference type="SAM" id="Phobius"/>
    </source>
</evidence>
<feature type="domain" description="EamA" evidence="13">
    <location>
        <begin position="9"/>
        <end position="110"/>
    </location>
</feature>
<keyword evidence="3" id="KW-1003">Cell membrane</keyword>
<keyword evidence="8" id="KW-0448">Lipopolysaccharide biosynthesis</keyword>
<dbReference type="SUPFAM" id="SSF103481">
    <property type="entry name" value="Multidrug resistance efflux transporter EmrE"/>
    <property type="match status" value="1"/>
</dbReference>
<evidence type="ECO:0000256" key="5">
    <source>
        <dbReference type="ARBA" id="ARBA00022519"/>
    </source>
</evidence>
<dbReference type="Proteomes" id="UP000046784">
    <property type="component" value="Unassembled WGS sequence"/>
</dbReference>
<keyword evidence="5" id="KW-0997">Cell inner membrane</keyword>
<evidence type="ECO:0000256" key="6">
    <source>
        <dbReference type="ARBA" id="ARBA00022556"/>
    </source>
</evidence>
<reference evidence="14 15" key="1">
    <citation type="submission" date="2015-03" db="EMBL/GenBank/DDBJ databases">
        <authorList>
            <consortium name="Pathogen Informatics"/>
            <person name="Murphy D."/>
        </authorList>
    </citation>
    <scope>NUCLEOTIDE SEQUENCE [LARGE SCALE GENOMIC DNA]</scope>
    <source>
        <strain evidence="14 15">3400/83</strain>
    </source>
</reference>
<evidence type="ECO:0000256" key="4">
    <source>
        <dbReference type="ARBA" id="ARBA00022516"/>
    </source>
</evidence>
<sequence length="112" mass="12117">MIQFGYVCLFFSALCSAIASILLKYPDRLGILTISTNPILIKLPAIIFYGAGFVLYSLGLKDIDVSKAYPVMVSFAILQVLAFGLFFGESITIKMIIGTAFVIVGILLISAK</sequence>
<protein>
    <submittedName>
        <fullName evidence="14">4-amino-4-deoxy-L-arabinose-phosphoundecaprenol flippase subunit ArnE</fullName>
    </submittedName>
</protein>
<dbReference type="GO" id="GO:0022857">
    <property type="term" value="F:transmembrane transporter activity"/>
    <property type="evidence" value="ECO:0007669"/>
    <property type="project" value="InterPro"/>
</dbReference>
<dbReference type="GO" id="GO:0009245">
    <property type="term" value="P:lipid A biosynthetic process"/>
    <property type="evidence" value="ECO:0007669"/>
    <property type="project" value="UniProtKB-KW"/>
</dbReference>
<evidence type="ECO:0000256" key="7">
    <source>
        <dbReference type="ARBA" id="ARBA00022692"/>
    </source>
</evidence>
<evidence type="ECO:0000313" key="15">
    <source>
        <dbReference type="Proteomes" id="UP000046784"/>
    </source>
</evidence>
<dbReference type="GO" id="GO:0005886">
    <property type="term" value="C:plasma membrane"/>
    <property type="evidence" value="ECO:0007669"/>
    <property type="project" value="UniProtKB-SubCell"/>
</dbReference>
<dbReference type="PANTHER" id="PTHR30561">
    <property type="entry name" value="SMR FAMILY PROTON-DEPENDENT DRUG EFFLUX TRANSPORTER SUGE"/>
    <property type="match status" value="1"/>
</dbReference>
<accession>A0AAI8ZPV5</accession>
<evidence type="ECO:0000259" key="13">
    <source>
        <dbReference type="Pfam" id="PF00892"/>
    </source>
</evidence>
<dbReference type="InterPro" id="IPR000620">
    <property type="entry name" value="EamA_dom"/>
</dbReference>
<dbReference type="InterPro" id="IPR037185">
    <property type="entry name" value="EmrE-like"/>
</dbReference>
<dbReference type="GO" id="GO:0009103">
    <property type="term" value="P:lipopolysaccharide biosynthetic process"/>
    <property type="evidence" value="ECO:0007669"/>
    <property type="project" value="UniProtKB-KW"/>
</dbReference>
<dbReference type="InterPro" id="IPR000390">
    <property type="entry name" value="Small_drug/metabolite_transptr"/>
</dbReference>
<comment type="caution">
    <text evidence="14">The sequence shown here is derived from an EMBL/GenBank/DDBJ whole genome shotgun (WGS) entry which is preliminary data.</text>
</comment>
<evidence type="ECO:0000256" key="9">
    <source>
        <dbReference type="ARBA" id="ARBA00022989"/>
    </source>
</evidence>
<dbReference type="Gene3D" id="1.10.3730.20">
    <property type="match status" value="1"/>
</dbReference>
<feature type="transmembrane region" description="Helical" evidence="12">
    <location>
        <begin position="68"/>
        <end position="87"/>
    </location>
</feature>
<evidence type="ECO:0000256" key="11">
    <source>
        <dbReference type="ARBA" id="ARBA00023136"/>
    </source>
</evidence>